<reference evidence="2" key="1">
    <citation type="journal article" date="2014" name="Antimicrob. Agents Chemother.">
        <title>The Novel Macrolide-Lincosamide-Streptogramin B Resistance Gene erm(44) Is Associated with a Prophage in Staphylococcus xylosus.</title>
        <authorList>
            <person name="Wipf J.R."/>
            <person name="Schwendener S."/>
            <person name="Perreten V."/>
        </authorList>
    </citation>
    <scope>NUCLEOTIDE SEQUENCE</scope>
    <source>
        <strain evidence="2">JW4341</strain>
    </source>
</reference>
<evidence type="ECO:0000313" key="2">
    <source>
        <dbReference type="EMBL" id="CDL65104.1"/>
    </source>
</evidence>
<dbReference type="InterPro" id="IPR001387">
    <property type="entry name" value="Cro/C1-type_HTH"/>
</dbReference>
<dbReference type="AlphaFoldDB" id="A0A077RGX8"/>
<dbReference type="SMART" id="SM00530">
    <property type="entry name" value="HTH_XRE"/>
    <property type="match status" value="1"/>
</dbReference>
<dbReference type="InterPro" id="IPR010982">
    <property type="entry name" value="Lambda_DNA-bd_dom_sf"/>
</dbReference>
<dbReference type="EMBL" id="HG796218">
    <property type="protein sequence ID" value="CDL65104.1"/>
    <property type="molecule type" value="Genomic_DNA"/>
</dbReference>
<protein>
    <recommendedName>
        <fullName evidence="1">HTH cro/C1-type domain-containing protein</fullName>
    </recommendedName>
</protein>
<dbReference type="GO" id="GO:0003677">
    <property type="term" value="F:DNA binding"/>
    <property type="evidence" value="ECO:0007669"/>
    <property type="project" value="InterPro"/>
</dbReference>
<evidence type="ECO:0000259" key="1">
    <source>
        <dbReference type="PROSITE" id="PS50943"/>
    </source>
</evidence>
<feature type="domain" description="HTH cro/C1-type" evidence="1">
    <location>
        <begin position="8"/>
        <end position="63"/>
    </location>
</feature>
<dbReference type="Gene3D" id="1.10.260.40">
    <property type="entry name" value="lambda repressor-like DNA-binding domains"/>
    <property type="match status" value="1"/>
</dbReference>
<dbReference type="PROSITE" id="PS50943">
    <property type="entry name" value="HTH_CROC1"/>
    <property type="match status" value="1"/>
</dbReference>
<dbReference type="Pfam" id="PF01381">
    <property type="entry name" value="HTH_3"/>
    <property type="match status" value="1"/>
</dbReference>
<sequence length="79" mass="9221">MKLNLKRLKAERLANDITQDEMAKLMGWDTRTPYAKRENGFVNVGVNEFVKMAEILGYDIESLKNFFVPIVPDREQEDE</sequence>
<organism evidence="2">
    <name type="scientific">Staphylococcus xylosus</name>
    <dbReference type="NCBI Taxonomy" id="1288"/>
    <lineage>
        <taxon>Bacteria</taxon>
        <taxon>Bacillati</taxon>
        <taxon>Bacillota</taxon>
        <taxon>Bacilli</taxon>
        <taxon>Bacillales</taxon>
        <taxon>Staphylococcaceae</taxon>
        <taxon>Staphylococcus</taxon>
    </lineage>
</organism>
<name>A0A077RGX8_STAXY</name>
<dbReference type="CDD" id="cd00093">
    <property type="entry name" value="HTH_XRE"/>
    <property type="match status" value="1"/>
</dbReference>
<accession>A0A077RGX8</accession>
<proteinExistence type="predicted"/>
<dbReference type="SUPFAM" id="SSF47413">
    <property type="entry name" value="lambda repressor-like DNA-binding domains"/>
    <property type="match status" value="1"/>
</dbReference>